<dbReference type="SUPFAM" id="SSF51197">
    <property type="entry name" value="Clavaminate synthase-like"/>
    <property type="match status" value="1"/>
</dbReference>
<keyword evidence="3" id="KW-1185">Reference proteome</keyword>
<reference evidence="2" key="1">
    <citation type="submission" date="2023-10" db="EMBL/GenBank/DDBJ databases">
        <authorList>
            <person name="Chen Y."/>
            <person name="Shah S."/>
            <person name="Dougan E. K."/>
            <person name="Thang M."/>
            <person name="Chan C."/>
        </authorList>
    </citation>
    <scope>NUCLEOTIDE SEQUENCE [LARGE SCALE GENOMIC DNA]</scope>
</reference>
<evidence type="ECO:0000313" key="2">
    <source>
        <dbReference type="EMBL" id="CAK0797912.1"/>
    </source>
</evidence>
<feature type="compositionally biased region" description="Basic residues" evidence="1">
    <location>
        <begin position="128"/>
        <end position="138"/>
    </location>
</feature>
<feature type="region of interest" description="Disordered" evidence="1">
    <location>
        <begin position="116"/>
        <end position="138"/>
    </location>
</feature>
<protein>
    <recommendedName>
        <fullName evidence="4">JmjC domain-containing protein</fullName>
    </recommendedName>
</protein>
<evidence type="ECO:0000313" key="3">
    <source>
        <dbReference type="Proteomes" id="UP001189429"/>
    </source>
</evidence>
<comment type="caution">
    <text evidence="2">The sequence shown here is derived from an EMBL/GenBank/DDBJ whole genome shotgun (WGS) entry which is preliminary data.</text>
</comment>
<feature type="non-terminal residue" evidence="2">
    <location>
        <position position="1"/>
    </location>
</feature>
<evidence type="ECO:0000256" key="1">
    <source>
        <dbReference type="SAM" id="MobiDB-lite"/>
    </source>
</evidence>
<sequence>AVHAAHGPAGAPDTYGWFEDLGAVWQRLTPAQRARSVDFVAAAGDVVWVPTGWWHAVMNLSSWTVGITENCVPIFDSGERPRIARGTWEALAERLEDEQLQSIFRALRGTPDEVLLPARGRGQDAHPRHPGRLVRHPH</sequence>
<organism evidence="2 3">
    <name type="scientific">Prorocentrum cordatum</name>
    <dbReference type="NCBI Taxonomy" id="2364126"/>
    <lineage>
        <taxon>Eukaryota</taxon>
        <taxon>Sar</taxon>
        <taxon>Alveolata</taxon>
        <taxon>Dinophyceae</taxon>
        <taxon>Prorocentrales</taxon>
        <taxon>Prorocentraceae</taxon>
        <taxon>Prorocentrum</taxon>
    </lineage>
</organism>
<gene>
    <name evidence="2" type="ORF">PCOR1329_LOCUS6842</name>
</gene>
<dbReference type="Gene3D" id="2.60.120.650">
    <property type="entry name" value="Cupin"/>
    <property type="match status" value="1"/>
</dbReference>
<accession>A0ABN9PX92</accession>
<proteinExistence type="predicted"/>
<name>A0ABN9PX92_9DINO</name>
<evidence type="ECO:0008006" key="4">
    <source>
        <dbReference type="Google" id="ProtNLM"/>
    </source>
</evidence>
<dbReference type="EMBL" id="CAUYUJ010001843">
    <property type="protein sequence ID" value="CAK0797912.1"/>
    <property type="molecule type" value="Genomic_DNA"/>
</dbReference>
<dbReference type="Proteomes" id="UP001189429">
    <property type="component" value="Unassembled WGS sequence"/>
</dbReference>